<evidence type="ECO:0000259" key="2">
    <source>
        <dbReference type="Pfam" id="PF13193"/>
    </source>
</evidence>
<dbReference type="InterPro" id="IPR000873">
    <property type="entry name" value="AMP-dep_synth/lig_dom"/>
</dbReference>
<dbReference type="SUPFAM" id="SSF56801">
    <property type="entry name" value="Acetyl-CoA synthetase-like"/>
    <property type="match status" value="1"/>
</dbReference>
<dbReference type="AlphaFoldDB" id="E8MXE6"/>
<protein>
    <submittedName>
        <fullName evidence="3">Fatty-acid--CoA ligase</fullName>
        <ecNumber evidence="3">6.2.1.-</ecNumber>
    </submittedName>
</protein>
<dbReference type="PANTHER" id="PTHR43767">
    <property type="entry name" value="LONG-CHAIN-FATTY-ACID--COA LIGASE"/>
    <property type="match status" value="1"/>
</dbReference>
<dbReference type="Proteomes" id="UP000008922">
    <property type="component" value="Chromosome"/>
</dbReference>
<reference evidence="3 4" key="1">
    <citation type="submission" date="2010-12" db="EMBL/GenBank/DDBJ databases">
        <title>Whole genome sequence of Anaerolinea thermophila UNI-1.</title>
        <authorList>
            <person name="Narita-Yamada S."/>
            <person name="Kishi E."/>
            <person name="Watanabe Y."/>
            <person name="Takasaki K."/>
            <person name="Ankai A."/>
            <person name="Oguchi A."/>
            <person name="Fukui S."/>
            <person name="Takahashi M."/>
            <person name="Yashiro I."/>
            <person name="Hosoyama A."/>
            <person name="Sekiguchi Y."/>
            <person name="Hanada S."/>
            <person name="Fujita N."/>
        </authorList>
    </citation>
    <scope>NUCLEOTIDE SEQUENCE [LARGE SCALE GENOMIC DNA]</scope>
    <source>
        <strain evidence="4">DSM 14523 / JCM 11388 / NBRC 100420 / UNI-1</strain>
    </source>
</reference>
<keyword evidence="3" id="KW-0436">Ligase</keyword>
<dbReference type="Gene3D" id="3.30.300.30">
    <property type="match status" value="1"/>
</dbReference>
<dbReference type="InterPro" id="IPR025110">
    <property type="entry name" value="AMP-bd_C"/>
</dbReference>
<dbReference type="Pfam" id="PF00501">
    <property type="entry name" value="AMP-binding"/>
    <property type="match status" value="1"/>
</dbReference>
<dbReference type="RefSeq" id="WP_013560398.1">
    <property type="nucleotide sequence ID" value="NC_014960.1"/>
</dbReference>
<organism evidence="3 4">
    <name type="scientific">Anaerolinea thermophila (strain DSM 14523 / JCM 11388 / NBRC 100420 / UNI-1)</name>
    <dbReference type="NCBI Taxonomy" id="926569"/>
    <lineage>
        <taxon>Bacteria</taxon>
        <taxon>Bacillati</taxon>
        <taxon>Chloroflexota</taxon>
        <taxon>Anaerolineae</taxon>
        <taxon>Anaerolineales</taxon>
        <taxon>Anaerolineaceae</taxon>
        <taxon>Anaerolinea</taxon>
    </lineage>
</organism>
<dbReference type="Gene3D" id="3.40.50.12780">
    <property type="entry name" value="N-terminal domain of ligase-like"/>
    <property type="match status" value="1"/>
</dbReference>
<dbReference type="EC" id="6.2.1.-" evidence="3"/>
<feature type="domain" description="AMP-binding enzyme C-terminal" evidence="2">
    <location>
        <begin position="426"/>
        <end position="500"/>
    </location>
</feature>
<dbReference type="EMBL" id="AP012029">
    <property type="protein sequence ID" value="BAJ64027.1"/>
    <property type="molecule type" value="Genomic_DNA"/>
</dbReference>
<gene>
    <name evidence="3" type="ordered locus">ANT_20010</name>
</gene>
<keyword evidence="4" id="KW-1185">Reference proteome</keyword>
<dbReference type="OrthoDB" id="9781737at2"/>
<dbReference type="KEGG" id="atm:ANT_20010"/>
<evidence type="ECO:0000313" key="3">
    <source>
        <dbReference type="EMBL" id="BAJ64027.1"/>
    </source>
</evidence>
<dbReference type="PANTHER" id="PTHR43767:SF10">
    <property type="entry name" value="SURFACTIN SYNTHASE SUBUNIT 1"/>
    <property type="match status" value="1"/>
</dbReference>
<sequence length="514" mass="57643">MLVHQYLERSANRFPEKTALICGSQRLTYSEINDKANRIANSLISSGFRRGDRAILHLPNTAETVITIFGVLKAGGVFSVLHPSTPLEKVAYILQETEAKALFAGSKPSDLPTFPLDKYRPPILIQVPSQTTPNFELEGWHRFHDLLGFAPHPRHIPCIDLDLATIIYTSGSTGEPKGVMSDHSNVDFATDSIISYLENTPEDIVINFLPLSFDYGLYQLLMVFKFGGTLVLEKNFAFPAVILEKIQRERVTGFPGVPTIYATLLQMDLSPYDLSSIRYMTNTAAALSVKHIQQIQQRFPWVRFYSMYELTETKRTLYLPPEQLSIRPQSVGIPIPGTEVWIEDDSGHRLPPGEVGELVVRGRHVMRGYWAEAQATAERFRPGPLPNERVCYTGDLFTCDEEGYFYFIARKDDVIKSGGEKVAPLEIERVISQIPEVCEVAAIGVPDPILGEAIEVYIVSQSPHLTRNDVIQYCIAHLESFKVPREVHLVTNLPKTDSGKINKKVLKESTPSTI</sequence>
<dbReference type="InParanoid" id="E8MXE6"/>
<dbReference type="InterPro" id="IPR020845">
    <property type="entry name" value="AMP-binding_CS"/>
</dbReference>
<dbReference type="STRING" id="926569.ANT_20010"/>
<dbReference type="Pfam" id="PF13193">
    <property type="entry name" value="AMP-binding_C"/>
    <property type="match status" value="1"/>
</dbReference>
<dbReference type="HOGENOM" id="CLU_000022_59_0_0"/>
<accession>E8MXE6</accession>
<feature type="domain" description="AMP-dependent synthetase/ligase" evidence="1">
    <location>
        <begin position="7"/>
        <end position="370"/>
    </location>
</feature>
<dbReference type="PROSITE" id="PS00455">
    <property type="entry name" value="AMP_BINDING"/>
    <property type="match status" value="1"/>
</dbReference>
<dbReference type="InterPro" id="IPR050237">
    <property type="entry name" value="ATP-dep_AMP-bd_enzyme"/>
</dbReference>
<name>E8MXE6_ANATU</name>
<dbReference type="InterPro" id="IPR045851">
    <property type="entry name" value="AMP-bd_C_sf"/>
</dbReference>
<dbReference type="eggNOG" id="COG0318">
    <property type="taxonomic scope" value="Bacteria"/>
</dbReference>
<evidence type="ECO:0000259" key="1">
    <source>
        <dbReference type="Pfam" id="PF00501"/>
    </source>
</evidence>
<proteinExistence type="predicted"/>
<dbReference type="InterPro" id="IPR042099">
    <property type="entry name" value="ANL_N_sf"/>
</dbReference>
<dbReference type="GO" id="GO:0016877">
    <property type="term" value="F:ligase activity, forming carbon-sulfur bonds"/>
    <property type="evidence" value="ECO:0007669"/>
    <property type="project" value="UniProtKB-ARBA"/>
</dbReference>
<evidence type="ECO:0000313" key="4">
    <source>
        <dbReference type="Proteomes" id="UP000008922"/>
    </source>
</evidence>